<keyword evidence="2" id="KW-1185">Reference proteome</keyword>
<dbReference type="Proteomes" id="UP000515151">
    <property type="component" value="Chromosome 5"/>
</dbReference>
<dbReference type="AlphaFoldDB" id="A0A6P8DRA5"/>
<gene>
    <name evidence="3" type="primary">LOC116209108</name>
</gene>
<organism evidence="2 3">
    <name type="scientific">Punica granatum</name>
    <name type="common">Pomegranate</name>
    <dbReference type="NCBI Taxonomy" id="22663"/>
    <lineage>
        <taxon>Eukaryota</taxon>
        <taxon>Viridiplantae</taxon>
        <taxon>Streptophyta</taxon>
        <taxon>Embryophyta</taxon>
        <taxon>Tracheophyta</taxon>
        <taxon>Spermatophyta</taxon>
        <taxon>Magnoliopsida</taxon>
        <taxon>eudicotyledons</taxon>
        <taxon>Gunneridae</taxon>
        <taxon>Pentapetalae</taxon>
        <taxon>rosids</taxon>
        <taxon>malvids</taxon>
        <taxon>Myrtales</taxon>
        <taxon>Lythraceae</taxon>
        <taxon>Punica</taxon>
    </lineage>
</organism>
<accession>A0A6P8DRA5</accession>
<proteinExistence type="predicted"/>
<name>A0A6P8DRA5_PUNGR</name>
<feature type="region of interest" description="Disordered" evidence="1">
    <location>
        <begin position="39"/>
        <end position="58"/>
    </location>
</feature>
<protein>
    <submittedName>
        <fullName evidence="3">Extensin-like</fullName>
    </submittedName>
</protein>
<feature type="region of interest" description="Disordered" evidence="1">
    <location>
        <begin position="1"/>
        <end position="26"/>
    </location>
</feature>
<reference evidence="3" key="2">
    <citation type="submission" date="2025-08" db="UniProtKB">
        <authorList>
            <consortium name="RefSeq"/>
        </authorList>
    </citation>
    <scope>IDENTIFICATION</scope>
    <source>
        <tissue evidence="3">Leaf</tissue>
    </source>
</reference>
<evidence type="ECO:0000313" key="3">
    <source>
        <dbReference type="RefSeq" id="XP_031398525.1"/>
    </source>
</evidence>
<reference evidence="2" key="1">
    <citation type="journal article" date="2020" name="Plant Biotechnol. J.">
        <title>The pomegranate (Punica granatum L.) draft genome dissects genetic divergence between soft- and hard-seeded cultivars.</title>
        <authorList>
            <person name="Luo X."/>
            <person name="Li H."/>
            <person name="Wu Z."/>
            <person name="Yao W."/>
            <person name="Zhao P."/>
            <person name="Cao D."/>
            <person name="Yu H."/>
            <person name="Li K."/>
            <person name="Poudel K."/>
            <person name="Zhao D."/>
            <person name="Zhang F."/>
            <person name="Xia X."/>
            <person name="Chen L."/>
            <person name="Wang Q."/>
            <person name="Jing D."/>
            <person name="Cao S."/>
        </authorList>
    </citation>
    <scope>NUCLEOTIDE SEQUENCE [LARGE SCALE GENOMIC DNA]</scope>
    <source>
        <strain evidence="2">cv. Tunisia</strain>
    </source>
</reference>
<evidence type="ECO:0000256" key="1">
    <source>
        <dbReference type="SAM" id="MobiDB-lite"/>
    </source>
</evidence>
<evidence type="ECO:0000313" key="2">
    <source>
        <dbReference type="Proteomes" id="UP000515151"/>
    </source>
</evidence>
<feature type="compositionally biased region" description="Polar residues" evidence="1">
    <location>
        <begin position="14"/>
        <end position="26"/>
    </location>
</feature>
<dbReference type="RefSeq" id="XP_031398525.1">
    <property type="nucleotide sequence ID" value="XM_031542665.1"/>
</dbReference>
<dbReference type="GeneID" id="116209108"/>
<sequence>MAEDQQPAIHEQDTSPTPTHSQTPLTQITSPIIPTDIFTAHSGVPIGHPPPTAQTTSKFDNPARFTALEGMVNHLATNMATNMTELMVMLRNQNQASSSFTPPSEHRPIVDPNPTIPPTLVSNVEDASFSAMAFAPTVHPISDSLPPPPAPTAVPLSPAAFLSADSTMHTLPPLTVSMHPPIYTVPPPTVPPVVLAQAPAPMADHFPFQALQPQTSFPYQALPPLNIPPTQPGMPNQVAPPALPTNIPFENEQERRMKRMEETIRALQADLIEA</sequence>